<evidence type="ECO:0000256" key="6">
    <source>
        <dbReference type="ARBA" id="ARBA00023098"/>
    </source>
</evidence>
<evidence type="ECO:0000256" key="1">
    <source>
        <dbReference type="ARBA" id="ARBA00022475"/>
    </source>
</evidence>
<keyword evidence="4 10" id="KW-0812">Transmembrane</keyword>
<reference evidence="13 14" key="1">
    <citation type="submission" date="2023-12" db="EMBL/GenBank/DDBJ databases">
        <title>Baltic Sea Cyanobacteria.</title>
        <authorList>
            <person name="Delbaje E."/>
            <person name="Fewer D.P."/>
            <person name="Shishido T.K."/>
        </authorList>
    </citation>
    <scope>NUCLEOTIDE SEQUENCE [LARGE SCALE GENOMIC DNA]</scope>
    <source>
        <strain evidence="13 14">UHCC-0300</strain>
    </source>
</reference>
<organism evidence="13 14">
    <name type="scientific">Nodularia harveyana UHCC-0300</name>
    <dbReference type="NCBI Taxonomy" id="2974287"/>
    <lineage>
        <taxon>Bacteria</taxon>
        <taxon>Bacillati</taxon>
        <taxon>Cyanobacteriota</taxon>
        <taxon>Cyanophyceae</taxon>
        <taxon>Nostocales</taxon>
        <taxon>Nodulariaceae</taxon>
        <taxon>Nodularia</taxon>
    </lineage>
</organism>
<keyword evidence="7 10" id="KW-0472">Membrane</keyword>
<keyword evidence="13" id="KW-0012">Acyltransferase</keyword>
<evidence type="ECO:0000256" key="7">
    <source>
        <dbReference type="ARBA" id="ARBA00023136"/>
    </source>
</evidence>
<evidence type="ECO:0000259" key="12">
    <source>
        <dbReference type="Pfam" id="PF01326"/>
    </source>
</evidence>
<accession>A0ABU5UDS1</accession>
<feature type="domain" description="PEP-utilising enzyme mobile" evidence="11">
    <location>
        <begin position="881"/>
        <end position="951"/>
    </location>
</feature>
<sequence length="962" mass="105995">MMEFWGALIILITCPLLGALPIIAGITYALKGQKLSKIGTGNISVSAAFYHGGTWVGILAVLSEAIKGIAAVLLCRVFFPSGSFWELIALIALVLGRYGVGRGAGTTNVVWGFIIHDPLVSIFTGLLAIITFSLLQSRLLVKYGVLFVFPLLVVLLNVDNFPKILAAIILAGILGWIYSKIPDDLNLPAAEAETESQAALTYLRGNSSVLSLNNELDPAVVGQKAATLSQIKRWGYPVPKGWVLSPGDDPQELIAMLQPSDLSPLVVRSSAIGEDSEQASAAGQYTTILNVTSKEELGEAIAQVRDSYNHSGAVQYRRDRSLPDTAMAVLVQQQIPSVYSGVAFSRDPITQQGDAIVIEALPGSPTQVVSGKVTPEQYRGFVVDTENISSVQLEGSGKVPQALIKQVVFLVRRLEKEYHGLPQDIEWTYDSQNLWVLQSRPITTLLPIWTRKIAAEVIPGVIHPLTWSINRPLTCGVWGDIFTLVLGDRSLGLDFAETATLHYSRAYFNASLLGQIFLRMGLPPESLEFLTRGAKMSKPPLKTTLENLPGLIRLLKRELSLEKDFKRDYSQKFIPGLSQLANESEAELTAPQLLARIDLILELLRLGTYYSILAPLSAALRQAIFRVKDGEIDNSIAPEVAALRSLTALAADAKQVLPECEPDQVFTKLAETPQGDKILYEFDELLADYGYLSDVGTNIAVPTWKENPQLIQQLFVQLLQNPPEKNSKNSIDKVLATKRKRGLVQRRVDIKGRVTEVYSRLLAELRWRFLSLEKIWLESGLLDNTGDIFFLKLHEIRHSITTDDIQLSKNLSRIVKLRRSQFDQDSQFNQIPLLVYGHTPPHPLPPSQLYSDQIQGIPASHGQAEGRIKVVKDLQNLPEINRDTILVVPYTDSGWAPLLVRAGGLIAESGGRLSHGAIIAREYGIPAIMDVHNATWVLQDGQRVRMDGSRGIVELSNDLRPD</sequence>
<keyword evidence="2" id="KW-0444">Lipid biosynthesis</keyword>
<feature type="transmembrane region" description="Helical" evidence="10">
    <location>
        <begin position="108"/>
        <end position="134"/>
    </location>
</feature>
<evidence type="ECO:0000256" key="5">
    <source>
        <dbReference type="ARBA" id="ARBA00022989"/>
    </source>
</evidence>
<dbReference type="InterPro" id="IPR008279">
    <property type="entry name" value="PEP-util_enz_mobile_dom"/>
</dbReference>
<dbReference type="SMART" id="SM01207">
    <property type="entry name" value="G3P_acyltransf"/>
    <property type="match status" value="1"/>
</dbReference>
<evidence type="ECO:0000313" key="13">
    <source>
        <dbReference type="EMBL" id="MEA5581675.1"/>
    </source>
</evidence>
<dbReference type="PANTHER" id="PTHR43615">
    <property type="entry name" value="PHOSPHOENOLPYRUVATE SYNTHASE-RELATED"/>
    <property type="match status" value="1"/>
</dbReference>
<dbReference type="SUPFAM" id="SSF56059">
    <property type="entry name" value="Glutathione synthetase ATP-binding domain-like"/>
    <property type="match status" value="1"/>
</dbReference>
<dbReference type="EMBL" id="JAYGHG010000012">
    <property type="protein sequence ID" value="MEA5581675.1"/>
    <property type="molecule type" value="Genomic_DNA"/>
</dbReference>
<gene>
    <name evidence="13" type="ORF">VB620_10020</name>
</gene>
<evidence type="ECO:0000256" key="9">
    <source>
        <dbReference type="ARBA" id="ARBA00023264"/>
    </source>
</evidence>
<dbReference type="GO" id="GO:0016746">
    <property type="term" value="F:acyltransferase activity"/>
    <property type="evidence" value="ECO:0007669"/>
    <property type="project" value="UniProtKB-KW"/>
</dbReference>
<evidence type="ECO:0000256" key="2">
    <source>
        <dbReference type="ARBA" id="ARBA00022516"/>
    </source>
</evidence>
<keyword evidence="5 10" id="KW-1133">Transmembrane helix</keyword>
<dbReference type="SUPFAM" id="SSF52009">
    <property type="entry name" value="Phosphohistidine domain"/>
    <property type="match status" value="1"/>
</dbReference>
<dbReference type="InterPro" id="IPR003811">
    <property type="entry name" value="G3P_acylTferase_PlsY"/>
</dbReference>
<keyword evidence="9" id="KW-1208">Phospholipid metabolism</keyword>
<evidence type="ECO:0000256" key="10">
    <source>
        <dbReference type="SAM" id="Phobius"/>
    </source>
</evidence>
<dbReference type="Gene3D" id="3.30.1490.20">
    <property type="entry name" value="ATP-grasp fold, A domain"/>
    <property type="match status" value="1"/>
</dbReference>
<dbReference type="Pfam" id="PF01326">
    <property type="entry name" value="PPDK_N"/>
    <property type="match status" value="1"/>
</dbReference>
<evidence type="ECO:0000256" key="3">
    <source>
        <dbReference type="ARBA" id="ARBA00022679"/>
    </source>
</evidence>
<feature type="transmembrane region" description="Helical" evidence="10">
    <location>
        <begin position="68"/>
        <end position="96"/>
    </location>
</feature>
<dbReference type="InterPro" id="IPR051549">
    <property type="entry name" value="PEP_Utilizing_Enz"/>
</dbReference>
<evidence type="ECO:0000256" key="8">
    <source>
        <dbReference type="ARBA" id="ARBA00023209"/>
    </source>
</evidence>
<dbReference type="Pfam" id="PF02660">
    <property type="entry name" value="G3P_acyltransf"/>
    <property type="match status" value="1"/>
</dbReference>
<dbReference type="InterPro" id="IPR013815">
    <property type="entry name" value="ATP_grasp_subdomain_1"/>
</dbReference>
<dbReference type="Pfam" id="PF00391">
    <property type="entry name" value="PEP-utilizers"/>
    <property type="match status" value="1"/>
</dbReference>
<name>A0ABU5UDS1_9CYAN</name>
<keyword evidence="1" id="KW-1003">Cell membrane</keyword>
<keyword evidence="3" id="KW-0808">Transferase</keyword>
<dbReference type="InterPro" id="IPR002192">
    <property type="entry name" value="PPDK_AMP/ATP-bd"/>
</dbReference>
<evidence type="ECO:0000313" key="14">
    <source>
        <dbReference type="Proteomes" id="UP001302120"/>
    </source>
</evidence>
<keyword evidence="14" id="KW-1185">Reference proteome</keyword>
<dbReference type="Proteomes" id="UP001302120">
    <property type="component" value="Unassembled WGS sequence"/>
</dbReference>
<feature type="transmembrane region" description="Helical" evidence="10">
    <location>
        <begin position="140"/>
        <end position="157"/>
    </location>
</feature>
<feature type="domain" description="Pyruvate phosphate dikinase AMP/ATP-binding" evidence="12">
    <location>
        <begin position="260"/>
        <end position="445"/>
    </location>
</feature>
<proteinExistence type="predicted"/>
<keyword evidence="8" id="KW-0594">Phospholipid biosynthesis</keyword>
<comment type="caution">
    <text evidence="13">The sequence shown here is derived from an EMBL/GenBank/DDBJ whole genome shotgun (WGS) entry which is preliminary data.</text>
</comment>
<dbReference type="Gene3D" id="3.30.470.20">
    <property type="entry name" value="ATP-grasp fold, B domain"/>
    <property type="match status" value="1"/>
</dbReference>
<protein>
    <submittedName>
        <fullName evidence="13">Glycerol-3-phosphate acyltransferase</fullName>
    </submittedName>
</protein>
<evidence type="ECO:0000259" key="11">
    <source>
        <dbReference type="Pfam" id="PF00391"/>
    </source>
</evidence>
<evidence type="ECO:0000256" key="4">
    <source>
        <dbReference type="ARBA" id="ARBA00022692"/>
    </source>
</evidence>
<dbReference type="InterPro" id="IPR036637">
    <property type="entry name" value="Phosphohistidine_dom_sf"/>
</dbReference>
<keyword evidence="6" id="KW-0443">Lipid metabolism</keyword>
<feature type="transmembrane region" description="Helical" evidence="10">
    <location>
        <begin position="6"/>
        <end position="30"/>
    </location>
</feature>
<dbReference type="PANTHER" id="PTHR43615:SF1">
    <property type="entry name" value="PPDK_N DOMAIN-CONTAINING PROTEIN"/>
    <property type="match status" value="1"/>
</dbReference>
<dbReference type="RefSeq" id="WP_323196002.1">
    <property type="nucleotide sequence ID" value="NZ_JAYGHG010000012.1"/>
</dbReference>
<dbReference type="Gene3D" id="3.50.30.10">
    <property type="entry name" value="Phosphohistidine domain"/>
    <property type="match status" value="1"/>
</dbReference>
<feature type="transmembrane region" description="Helical" evidence="10">
    <location>
        <begin position="42"/>
        <end position="62"/>
    </location>
</feature>